<name>A0AAW2Z5R2_9EUKA</name>
<feature type="transmembrane region" description="Helical" evidence="1">
    <location>
        <begin position="360"/>
        <end position="378"/>
    </location>
</feature>
<evidence type="ECO:0000313" key="3">
    <source>
        <dbReference type="Proteomes" id="UP001431209"/>
    </source>
</evidence>
<accession>A0AAW2Z5R2</accession>
<feature type="transmembrane region" description="Helical" evidence="1">
    <location>
        <begin position="144"/>
        <end position="166"/>
    </location>
</feature>
<keyword evidence="1" id="KW-0812">Transmembrane</keyword>
<feature type="transmembrane region" description="Helical" evidence="1">
    <location>
        <begin position="333"/>
        <end position="354"/>
    </location>
</feature>
<evidence type="ECO:0000313" key="2">
    <source>
        <dbReference type="EMBL" id="KAL0484805.1"/>
    </source>
</evidence>
<dbReference type="Proteomes" id="UP001431209">
    <property type="component" value="Unassembled WGS sequence"/>
</dbReference>
<reference evidence="2 3" key="1">
    <citation type="submission" date="2024-03" db="EMBL/GenBank/DDBJ databases">
        <title>The Acrasis kona genome and developmental transcriptomes reveal deep origins of eukaryotic multicellular pathways.</title>
        <authorList>
            <person name="Sheikh S."/>
            <person name="Fu C.-J."/>
            <person name="Brown M.W."/>
            <person name="Baldauf S.L."/>
        </authorList>
    </citation>
    <scope>NUCLEOTIDE SEQUENCE [LARGE SCALE GENOMIC DNA]</scope>
    <source>
        <strain evidence="2 3">ATCC MYA-3509</strain>
    </source>
</reference>
<keyword evidence="3" id="KW-1185">Reference proteome</keyword>
<evidence type="ECO:0000256" key="1">
    <source>
        <dbReference type="SAM" id="Phobius"/>
    </source>
</evidence>
<sequence length="388" mass="45305">MNTNDEHISLVDISDDEEELEHLPMILNQGTAIPPDMKTHMAYLPGDIIYYICQFLPAGSVLDVCLVNRDWFESCLENDLWMPFLPSWRVPRLPSTLRRGDVRNILIEHGKENLTARLNWKMAIQKERRLTAIYSWMDRNKRNAVRFSGFCTFICVVVFIFIMALRDVNTSIVAHALTSLWFAYAVLFCLWIFIVVLRCCGRHFSDYFEALELIVFTLFFLVVSIQMLLLHLKLALHYLTMSWFALMSPTFLVLCVAICIVCLRDFEFPFSRTRHQVVKIIVTLTPTTVLIFAILAAFVGDGYFHLAIAFAPLYFVEILWVLYFLYDKFINRTYKLLVITLLLSLVVCQILLSLSEYLHSYAWFAWLLPTIISSIIIFRKESYEESIY</sequence>
<organism evidence="2 3">
    <name type="scientific">Acrasis kona</name>
    <dbReference type="NCBI Taxonomy" id="1008807"/>
    <lineage>
        <taxon>Eukaryota</taxon>
        <taxon>Discoba</taxon>
        <taxon>Heterolobosea</taxon>
        <taxon>Tetramitia</taxon>
        <taxon>Eutetramitia</taxon>
        <taxon>Acrasidae</taxon>
        <taxon>Acrasis</taxon>
    </lineage>
</organism>
<evidence type="ECO:0008006" key="4">
    <source>
        <dbReference type="Google" id="ProtNLM"/>
    </source>
</evidence>
<feature type="transmembrane region" description="Helical" evidence="1">
    <location>
        <begin position="210"/>
        <end position="231"/>
    </location>
</feature>
<gene>
    <name evidence="2" type="ORF">AKO1_003666</name>
</gene>
<dbReference type="AlphaFoldDB" id="A0AAW2Z5R2"/>
<dbReference type="Gene3D" id="1.20.1280.50">
    <property type="match status" value="1"/>
</dbReference>
<proteinExistence type="predicted"/>
<keyword evidence="1" id="KW-1133">Transmembrane helix</keyword>
<feature type="transmembrane region" description="Helical" evidence="1">
    <location>
        <begin position="243"/>
        <end position="266"/>
    </location>
</feature>
<feature type="transmembrane region" description="Helical" evidence="1">
    <location>
        <begin position="278"/>
        <end position="298"/>
    </location>
</feature>
<feature type="transmembrane region" description="Helical" evidence="1">
    <location>
        <begin position="304"/>
        <end position="326"/>
    </location>
</feature>
<dbReference type="InterPro" id="IPR036047">
    <property type="entry name" value="F-box-like_dom_sf"/>
</dbReference>
<dbReference type="SUPFAM" id="SSF81383">
    <property type="entry name" value="F-box domain"/>
    <property type="match status" value="1"/>
</dbReference>
<comment type="caution">
    <text evidence="2">The sequence shown here is derived from an EMBL/GenBank/DDBJ whole genome shotgun (WGS) entry which is preliminary data.</text>
</comment>
<keyword evidence="1" id="KW-0472">Membrane</keyword>
<feature type="transmembrane region" description="Helical" evidence="1">
    <location>
        <begin position="172"/>
        <end position="198"/>
    </location>
</feature>
<protein>
    <recommendedName>
        <fullName evidence="4">F-box domain-containing protein</fullName>
    </recommendedName>
</protein>
<dbReference type="EMBL" id="JAOPGA020001071">
    <property type="protein sequence ID" value="KAL0484805.1"/>
    <property type="molecule type" value="Genomic_DNA"/>
</dbReference>